<organism evidence="3 4">
    <name type="scientific">Niabella pedocola</name>
    <dbReference type="NCBI Taxonomy" id="1752077"/>
    <lineage>
        <taxon>Bacteria</taxon>
        <taxon>Pseudomonadati</taxon>
        <taxon>Bacteroidota</taxon>
        <taxon>Chitinophagia</taxon>
        <taxon>Chitinophagales</taxon>
        <taxon>Chitinophagaceae</taxon>
        <taxon>Niabella</taxon>
    </lineage>
</organism>
<name>A0ABS8PM22_9BACT</name>
<proteinExistence type="inferred from homology"/>
<dbReference type="Pfam" id="PF00582">
    <property type="entry name" value="Usp"/>
    <property type="match status" value="1"/>
</dbReference>
<dbReference type="Proteomes" id="UP001199816">
    <property type="component" value="Unassembled WGS sequence"/>
</dbReference>
<dbReference type="PANTHER" id="PTHR46268:SF6">
    <property type="entry name" value="UNIVERSAL STRESS PROTEIN UP12"/>
    <property type="match status" value="1"/>
</dbReference>
<dbReference type="RefSeq" id="WP_231003057.1">
    <property type="nucleotide sequence ID" value="NZ_JAJNEC010000004.1"/>
</dbReference>
<sequence>MRTIIAATNFSATANHAVAFAADLARGLKARLIVFNAVDILPVTTDIQVPLDFYEVAEEQADALLADLVLEMKRRTKNEIVIEALYKVGTVVNQLDVLCDEEDPLAVFIASEFVTAFERILWGTHSIPIAKRSSCPVVVVPATASLTDFKKIGIAIDLEGNDPVPWRVLRHWLELFTAAIDIVAVSPNAELSPKDVPLTIDVQEQLDRFKPQYCFLANDHVEEGIRAYVAENNPDLLIMFVQQHGLFHKSVTKSFILSPPVPVMFISPKVK</sequence>
<comment type="similarity">
    <text evidence="1">Belongs to the universal stress protein A family.</text>
</comment>
<feature type="domain" description="UspA" evidence="2">
    <location>
        <begin position="1"/>
        <end position="141"/>
    </location>
</feature>
<evidence type="ECO:0000259" key="2">
    <source>
        <dbReference type="Pfam" id="PF00582"/>
    </source>
</evidence>
<dbReference type="SUPFAM" id="SSF52402">
    <property type="entry name" value="Adenine nucleotide alpha hydrolases-like"/>
    <property type="match status" value="2"/>
</dbReference>
<evidence type="ECO:0000313" key="4">
    <source>
        <dbReference type="Proteomes" id="UP001199816"/>
    </source>
</evidence>
<comment type="caution">
    <text evidence="3">The sequence shown here is derived from an EMBL/GenBank/DDBJ whole genome shotgun (WGS) entry which is preliminary data.</text>
</comment>
<dbReference type="Gene3D" id="3.40.50.12370">
    <property type="match status" value="1"/>
</dbReference>
<dbReference type="CDD" id="cd00293">
    <property type="entry name" value="USP-like"/>
    <property type="match status" value="1"/>
</dbReference>
<dbReference type="PANTHER" id="PTHR46268">
    <property type="entry name" value="STRESS RESPONSE PROTEIN NHAX"/>
    <property type="match status" value="1"/>
</dbReference>
<evidence type="ECO:0000256" key="1">
    <source>
        <dbReference type="ARBA" id="ARBA00008791"/>
    </source>
</evidence>
<accession>A0ABS8PM22</accession>
<dbReference type="EMBL" id="JAJNEC010000004">
    <property type="protein sequence ID" value="MCD2422154.1"/>
    <property type="molecule type" value="Genomic_DNA"/>
</dbReference>
<keyword evidence="4" id="KW-1185">Reference proteome</keyword>
<dbReference type="InterPro" id="IPR006016">
    <property type="entry name" value="UspA"/>
</dbReference>
<reference evidence="3 4" key="1">
    <citation type="submission" date="2021-11" db="EMBL/GenBank/DDBJ databases">
        <title>Genomic of Niabella pedocola.</title>
        <authorList>
            <person name="Wu T."/>
        </authorList>
    </citation>
    <scope>NUCLEOTIDE SEQUENCE [LARGE SCALE GENOMIC DNA]</scope>
    <source>
        <strain evidence="3 4">JCM 31011</strain>
    </source>
</reference>
<protein>
    <submittedName>
        <fullName evidence="3">Universal stress protein</fullName>
    </submittedName>
</protein>
<evidence type="ECO:0000313" key="3">
    <source>
        <dbReference type="EMBL" id="MCD2422154.1"/>
    </source>
</evidence>
<gene>
    <name evidence="3" type="ORF">LQ567_05225</name>
</gene>